<evidence type="ECO:0000256" key="6">
    <source>
        <dbReference type="ARBA" id="ARBA00022832"/>
    </source>
</evidence>
<dbReference type="PANTHER" id="PTHR31155:SF9">
    <property type="entry name" value="STEAROYL-[ACYL-CARRIER-PROTEIN] 9-DESATURASE 7, CHLOROPLASTIC"/>
    <property type="match status" value="1"/>
</dbReference>
<evidence type="ECO:0000256" key="5">
    <source>
        <dbReference type="ARBA" id="ARBA00022723"/>
    </source>
</evidence>
<comment type="similarity">
    <text evidence="2">Belongs to the fatty acid desaturase type 2 family.</text>
</comment>
<name>A0ABQ2SR31_STRBA</name>
<dbReference type="Proteomes" id="UP000659767">
    <property type="component" value="Unassembled WGS sequence"/>
</dbReference>
<comment type="subunit">
    <text evidence="3">Homodimer.</text>
</comment>
<dbReference type="PANTHER" id="PTHR31155">
    <property type="entry name" value="ACYL- ACYL-CARRIER-PROTEIN DESATURASE-RELATED"/>
    <property type="match status" value="1"/>
</dbReference>
<dbReference type="InterPro" id="IPR009078">
    <property type="entry name" value="Ferritin-like_SF"/>
</dbReference>
<dbReference type="Gene3D" id="1.10.620.20">
    <property type="entry name" value="Ribonucleotide Reductase, subunit A"/>
    <property type="match status" value="1"/>
</dbReference>
<evidence type="ECO:0000256" key="3">
    <source>
        <dbReference type="ARBA" id="ARBA00011738"/>
    </source>
</evidence>
<evidence type="ECO:0000256" key="7">
    <source>
        <dbReference type="ARBA" id="ARBA00023002"/>
    </source>
</evidence>
<dbReference type="EMBL" id="BMSZ01000002">
    <property type="protein sequence ID" value="GGS37132.1"/>
    <property type="molecule type" value="Genomic_DNA"/>
</dbReference>
<gene>
    <name evidence="11" type="ORF">GCM10010253_08270</name>
</gene>
<evidence type="ECO:0000256" key="4">
    <source>
        <dbReference type="ARBA" id="ARBA00022516"/>
    </source>
</evidence>
<protein>
    <submittedName>
        <fullName evidence="11">Acyl-ACP desaturase</fullName>
    </submittedName>
</protein>
<evidence type="ECO:0000256" key="10">
    <source>
        <dbReference type="ARBA" id="ARBA00023160"/>
    </source>
</evidence>
<dbReference type="Pfam" id="PF03405">
    <property type="entry name" value="FA_desaturase_2"/>
    <property type="match status" value="1"/>
</dbReference>
<evidence type="ECO:0000256" key="9">
    <source>
        <dbReference type="ARBA" id="ARBA00023098"/>
    </source>
</evidence>
<evidence type="ECO:0000256" key="8">
    <source>
        <dbReference type="ARBA" id="ARBA00023004"/>
    </source>
</evidence>
<keyword evidence="5" id="KW-0479">Metal-binding</keyword>
<dbReference type="InterPro" id="IPR005067">
    <property type="entry name" value="Fatty_acid_desaturase-2"/>
</dbReference>
<comment type="caution">
    <text evidence="11">The sequence shown here is derived from an EMBL/GenBank/DDBJ whole genome shotgun (WGS) entry which is preliminary data.</text>
</comment>
<keyword evidence="12" id="KW-1185">Reference proteome</keyword>
<sequence>MKRSKWDDASLIAELEPSAAGLLDRHIAAAREWFPHQYVPWSAGRNFDGPLEGEPWQEDQSRLDPAARSALVVNLLTEDNLPGYYHALAVNSTREGAWGEWLNRWTAEEDRHASSIRGYLHATRAVDPVALERARMAQVGTGFESPATGCLSGMAYVALQELATRISHRNTGRFSGDPVCERLMARISQDENLHMVFYREVLRSALTIAPDQVLVAVEENVRSFRMPGHAMPGFAQMAAQIAVAGVYDLRIHHDDVLVPFLRNLKIFDLEGLGPQGEQARDSLASHLEHLDARAALFVERRAQVLAARQRRGQVDRTSAPAAPVSG</sequence>
<dbReference type="SUPFAM" id="SSF47240">
    <property type="entry name" value="Ferritin-like"/>
    <property type="match status" value="1"/>
</dbReference>
<evidence type="ECO:0000256" key="1">
    <source>
        <dbReference type="ARBA" id="ARBA00001954"/>
    </source>
</evidence>
<keyword evidence="4" id="KW-0444">Lipid biosynthesis</keyword>
<reference evidence="12" key="1">
    <citation type="journal article" date="2019" name="Int. J. Syst. Evol. Microbiol.">
        <title>The Global Catalogue of Microorganisms (GCM) 10K type strain sequencing project: providing services to taxonomists for standard genome sequencing and annotation.</title>
        <authorList>
            <consortium name="The Broad Institute Genomics Platform"/>
            <consortium name="The Broad Institute Genome Sequencing Center for Infectious Disease"/>
            <person name="Wu L."/>
            <person name="Ma J."/>
        </authorList>
    </citation>
    <scope>NUCLEOTIDE SEQUENCE [LARGE SCALE GENOMIC DNA]</scope>
    <source>
        <strain evidence="12">JCM 4350</strain>
    </source>
</reference>
<evidence type="ECO:0000313" key="12">
    <source>
        <dbReference type="Proteomes" id="UP000659767"/>
    </source>
</evidence>
<organism evidence="11 12">
    <name type="scientific">Streptomyces badius</name>
    <dbReference type="NCBI Taxonomy" id="1941"/>
    <lineage>
        <taxon>Bacteria</taxon>
        <taxon>Bacillati</taxon>
        <taxon>Actinomycetota</taxon>
        <taxon>Actinomycetes</taxon>
        <taxon>Kitasatosporales</taxon>
        <taxon>Streptomycetaceae</taxon>
        <taxon>Streptomyces</taxon>
    </lineage>
</organism>
<keyword evidence="9" id="KW-0443">Lipid metabolism</keyword>
<evidence type="ECO:0000313" key="11">
    <source>
        <dbReference type="EMBL" id="GGS37132.1"/>
    </source>
</evidence>
<keyword evidence="10" id="KW-0275">Fatty acid biosynthesis</keyword>
<keyword evidence="7" id="KW-0560">Oxidoreductase</keyword>
<keyword evidence="6" id="KW-0276">Fatty acid metabolism</keyword>
<dbReference type="PIRSF" id="PIRSF000346">
    <property type="entry name" value="Dlt9_acylACP_des"/>
    <property type="match status" value="1"/>
</dbReference>
<dbReference type="InterPro" id="IPR012348">
    <property type="entry name" value="RNR-like"/>
</dbReference>
<keyword evidence="8" id="KW-0408">Iron</keyword>
<comment type="cofactor">
    <cofactor evidence="1">
        <name>Fe(2+)</name>
        <dbReference type="ChEBI" id="CHEBI:29033"/>
    </cofactor>
</comment>
<accession>A0ABQ2SR31</accession>
<proteinExistence type="inferred from homology"/>
<dbReference type="RefSeq" id="WP_069741068.1">
    <property type="nucleotide sequence ID" value="NZ_BMSZ01000002.1"/>
</dbReference>
<evidence type="ECO:0000256" key="2">
    <source>
        <dbReference type="ARBA" id="ARBA00008749"/>
    </source>
</evidence>
<dbReference type="CDD" id="cd01050">
    <property type="entry name" value="Acyl_ACP_Desat"/>
    <property type="match status" value="1"/>
</dbReference>